<evidence type="ECO:0000313" key="2">
    <source>
        <dbReference type="EMBL" id="AQG78329.1"/>
    </source>
</evidence>
<dbReference type="SUPFAM" id="SSF53597">
    <property type="entry name" value="Dihydrofolate reductase-like"/>
    <property type="match status" value="1"/>
</dbReference>
<accession>A0A1P9WSI8</accession>
<reference evidence="2 3" key="1">
    <citation type="submission" date="2016-01" db="EMBL/GenBank/DDBJ databases">
        <authorList>
            <person name="Oliw E.H."/>
        </authorList>
    </citation>
    <scope>NUCLEOTIDE SEQUENCE [LARGE SCALE GENOMIC DNA]</scope>
    <source>
        <strain evidence="2 3">DY10</strain>
    </source>
</reference>
<name>A0A1P9WSI8_9BACT</name>
<dbReference type="InterPro" id="IPR024072">
    <property type="entry name" value="DHFR-like_dom_sf"/>
</dbReference>
<dbReference type="AlphaFoldDB" id="A0A1P9WSI8"/>
<dbReference type="GO" id="GO:0009231">
    <property type="term" value="P:riboflavin biosynthetic process"/>
    <property type="evidence" value="ECO:0007669"/>
    <property type="project" value="InterPro"/>
</dbReference>
<dbReference type="RefSeq" id="WP_077129771.1">
    <property type="nucleotide sequence ID" value="NZ_CP014263.1"/>
</dbReference>
<evidence type="ECO:0000259" key="1">
    <source>
        <dbReference type="Pfam" id="PF01872"/>
    </source>
</evidence>
<dbReference type="InterPro" id="IPR050765">
    <property type="entry name" value="Riboflavin_Biosynth_HTPR"/>
</dbReference>
<sequence>MPRPKTSVYIATSLDGFIARPDGTLDWLMDERYTIPGEDFGYQLFMDSVDTLVMGRNTYETVLGFDEWPYAGKRVVVLSSGTPAVPDKLRNDVMVLSLPPAGVLDYIAQQGGQHVYIDGGQTIQRFLRDKCIDDLIITRMPVLIGEGIPLFGALAEDVLLSHLETKAFVNGAVQSRYACE</sequence>
<dbReference type="KEGG" id="smon:AWR27_02635"/>
<dbReference type="PANTHER" id="PTHR38011">
    <property type="entry name" value="DIHYDROFOLATE REDUCTASE FAMILY PROTEIN (AFU_ORTHOLOGUE AFUA_8G06820)"/>
    <property type="match status" value="1"/>
</dbReference>
<proteinExistence type="predicted"/>
<keyword evidence="3" id="KW-1185">Reference proteome</keyword>
<protein>
    <submittedName>
        <fullName evidence="2">Deaminase</fullName>
    </submittedName>
</protein>
<gene>
    <name evidence="2" type="ORF">AWR27_02635</name>
</gene>
<dbReference type="GO" id="GO:0008703">
    <property type="term" value="F:5-amino-6-(5-phosphoribosylamino)uracil reductase activity"/>
    <property type="evidence" value="ECO:0007669"/>
    <property type="project" value="InterPro"/>
</dbReference>
<dbReference type="STRING" id="1178516.AWR27_02635"/>
<dbReference type="Gene3D" id="3.40.430.10">
    <property type="entry name" value="Dihydrofolate Reductase, subunit A"/>
    <property type="match status" value="1"/>
</dbReference>
<feature type="domain" description="Bacterial bifunctional deaminase-reductase C-terminal" evidence="1">
    <location>
        <begin position="8"/>
        <end position="171"/>
    </location>
</feature>
<dbReference type="EMBL" id="CP014263">
    <property type="protein sequence ID" value="AQG78329.1"/>
    <property type="molecule type" value="Genomic_DNA"/>
</dbReference>
<dbReference type="Pfam" id="PF01872">
    <property type="entry name" value="RibD_C"/>
    <property type="match status" value="1"/>
</dbReference>
<organism evidence="2 3">
    <name type="scientific">Spirosoma montaniterrae</name>
    <dbReference type="NCBI Taxonomy" id="1178516"/>
    <lineage>
        <taxon>Bacteria</taxon>
        <taxon>Pseudomonadati</taxon>
        <taxon>Bacteroidota</taxon>
        <taxon>Cytophagia</taxon>
        <taxon>Cytophagales</taxon>
        <taxon>Cytophagaceae</taxon>
        <taxon>Spirosoma</taxon>
    </lineage>
</organism>
<dbReference type="PANTHER" id="PTHR38011:SF11">
    <property type="entry name" value="2,5-DIAMINO-6-RIBOSYLAMINO-4(3H)-PYRIMIDINONE 5'-PHOSPHATE REDUCTASE"/>
    <property type="match status" value="1"/>
</dbReference>
<dbReference type="InterPro" id="IPR002734">
    <property type="entry name" value="RibDG_C"/>
</dbReference>
<evidence type="ECO:0000313" key="3">
    <source>
        <dbReference type="Proteomes" id="UP000187941"/>
    </source>
</evidence>
<dbReference type="Proteomes" id="UP000187941">
    <property type="component" value="Chromosome"/>
</dbReference>
<dbReference type="OrthoDB" id="195113at2"/>